<protein>
    <submittedName>
        <fullName evidence="2">Uncharacterized protein</fullName>
    </submittedName>
</protein>
<accession>A0A1E3S1S6</accession>
<evidence type="ECO:0000256" key="1">
    <source>
        <dbReference type="SAM" id="SignalP"/>
    </source>
</evidence>
<organism evidence="2 3">
    <name type="scientific">Mycolicibacterium holsaticum</name>
    <dbReference type="NCBI Taxonomy" id="152142"/>
    <lineage>
        <taxon>Bacteria</taxon>
        <taxon>Bacillati</taxon>
        <taxon>Actinomycetota</taxon>
        <taxon>Actinomycetes</taxon>
        <taxon>Mycobacteriales</taxon>
        <taxon>Mycobacteriaceae</taxon>
        <taxon>Mycolicibacterium</taxon>
    </lineage>
</organism>
<name>A0A1E3S1S6_9MYCO</name>
<feature type="signal peptide" evidence="1">
    <location>
        <begin position="1"/>
        <end position="19"/>
    </location>
</feature>
<keyword evidence="3" id="KW-1185">Reference proteome</keyword>
<reference evidence="3" key="1">
    <citation type="submission" date="2016-09" db="EMBL/GenBank/DDBJ databases">
        <authorList>
            <person name="Greninger A.L."/>
            <person name="Jerome K.R."/>
            <person name="Mcnair B."/>
            <person name="Wallis C."/>
            <person name="Fang F."/>
        </authorList>
    </citation>
    <scope>NUCLEOTIDE SEQUENCE [LARGE SCALE GENOMIC DNA]</scope>
    <source>
        <strain evidence="3">M7</strain>
    </source>
</reference>
<comment type="caution">
    <text evidence="2">The sequence shown here is derived from an EMBL/GenBank/DDBJ whole genome shotgun (WGS) entry which is preliminary data.</text>
</comment>
<dbReference type="OrthoDB" id="5188961at2"/>
<dbReference type="Proteomes" id="UP000094243">
    <property type="component" value="Unassembled WGS sequence"/>
</dbReference>
<feature type="chain" id="PRO_5038924918" evidence="1">
    <location>
        <begin position="20"/>
        <end position="286"/>
    </location>
</feature>
<dbReference type="AlphaFoldDB" id="A0A1E3S1S6"/>
<evidence type="ECO:0000313" key="3">
    <source>
        <dbReference type="Proteomes" id="UP000094243"/>
    </source>
</evidence>
<keyword evidence="1" id="KW-0732">Signal</keyword>
<sequence length="286" mass="30306">MWCPSVSLSVWANAWLAGAAAPDDVLDALSHWAPRHSVTAYDSVAASRTGLPWPDLTDAGAVSLLQTLRTAAGTRTSTPPMSIALPIPGDVRGLPAGTQFQRDAVMAGEAVIVTSDPAEAIGLVPDFEYPQLVDYEDETDYDPDPCGLSWTVYSVPAVAPAALQDLGEAEYELRSAVRSAAEALATLRAGTLDLDVDDPRGLVTQVLESERRHRVPDHAPTRALRVLENAAQVDAIITVSAGLIPIGLHSSSELRLASDVLQPLSAVVRSARLAAVTAILYSAWRD</sequence>
<gene>
    <name evidence="2" type="ORF">BHQ17_02265</name>
</gene>
<dbReference type="EMBL" id="MIGZ01000007">
    <property type="protein sequence ID" value="ODQ96079.1"/>
    <property type="molecule type" value="Genomic_DNA"/>
</dbReference>
<dbReference type="RefSeq" id="WP_069403605.1">
    <property type="nucleotide sequence ID" value="NZ_JBHRZJ010000013.1"/>
</dbReference>
<proteinExistence type="predicted"/>
<evidence type="ECO:0000313" key="2">
    <source>
        <dbReference type="EMBL" id="ODQ96079.1"/>
    </source>
</evidence>